<dbReference type="GO" id="GO:0046983">
    <property type="term" value="F:protein dimerization activity"/>
    <property type="evidence" value="ECO:0007669"/>
    <property type="project" value="InterPro"/>
</dbReference>
<reference evidence="6" key="1">
    <citation type="submission" date="2022-05" db="EMBL/GenBank/DDBJ databases">
        <title>The Musa troglodytarum L. genome provides insights into the mechanism of non-climacteric behaviour and enrichment of carotenoids.</title>
        <authorList>
            <person name="Wang J."/>
        </authorList>
    </citation>
    <scope>NUCLEOTIDE SEQUENCE</scope>
    <source>
        <tissue evidence="6">Leaf</tissue>
    </source>
</reference>
<dbReference type="PANTHER" id="PTHR45844:SF18">
    <property type="entry name" value="TRANSCRIPTION FACTOR BHLH51"/>
    <property type="match status" value="1"/>
</dbReference>
<keyword evidence="3 6" id="KW-0238">DNA-binding</keyword>
<dbReference type="Pfam" id="PF00010">
    <property type="entry name" value="HLH"/>
    <property type="match status" value="1"/>
</dbReference>
<dbReference type="SUPFAM" id="SSF47459">
    <property type="entry name" value="HLH, helix-loop-helix DNA-binding domain"/>
    <property type="match status" value="1"/>
</dbReference>
<dbReference type="InterPro" id="IPR011598">
    <property type="entry name" value="bHLH_dom"/>
</dbReference>
<evidence type="ECO:0000256" key="4">
    <source>
        <dbReference type="ARBA" id="ARBA00023163"/>
    </source>
</evidence>
<gene>
    <name evidence="6" type="ORF">MUK42_19319</name>
</gene>
<organism evidence="6 7">
    <name type="scientific">Musa troglodytarum</name>
    <name type="common">fe'i banana</name>
    <dbReference type="NCBI Taxonomy" id="320322"/>
    <lineage>
        <taxon>Eukaryota</taxon>
        <taxon>Viridiplantae</taxon>
        <taxon>Streptophyta</taxon>
        <taxon>Embryophyta</taxon>
        <taxon>Tracheophyta</taxon>
        <taxon>Spermatophyta</taxon>
        <taxon>Magnoliopsida</taxon>
        <taxon>Liliopsida</taxon>
        <taxon>Zingiberales</taxon>
        <taxon>Musaceae</taxon>
        <taxon>Musa</taxon>
    </lineage>
</organism>
<feature type="domain" description="BHLH" evidence="5">
    <location>
        <begin position="42"/>
        <end position="91"/>
    </location>
</feature>
<keyword evidence="4" id="KW-0804">Transcription</keyword>
<dbReference type="PROSITE" id="PS50888">
    <property type="entry name" value="BHLH"/>
    <property type="match status" value="1"/>
</dbReference>
<dbReference type="EMBL" id="CP097507">
    <property type="protein sequence ID" value="URE03445.1"/>
    <property type="molecule type" value="Genomic_DNA"/>
</dbReference>
<comment type="similarity">
    <text evidence="1">Belongs to the bHLH protein family.</text>
</comment>
<dbReference type="InterPro" id="IPR036638">
    <property type="entry name" value="HLH_DNA-bd_sf"/>
</dbReference>
<dbReference type="GO" id="GO:0003677">
    <property type="term" value="F:DNA binding"/>
    <property type="evidence" value="ECO:0007669"/>
    <property type="project" value="UniProtKB-KW"/>
</dbReference>
<proteinExistence type="inferred from homology"/>
<dbReference type="InterPro" id="IPR045847">
    <property type="entry name" value="AIG1-like"/>
</dbReference>
<evidence type="ECO:0000256" key="2">
    <source>
        <dbReference type="ARBA" id="ARBA00023015"/>
    </source>
</evidence>
<protein>
    <submittedName>
        <fullName evidence="6">Helix-loop-helix DNA-binding domain</fullName>
    </submittedName>
</protein>
<evidence type="ECO:0000313" key="6">
    <source>
        <dbReference type="EMBL" id="URE03445.1"/>
    </source>
</evidence>
<dbReference type="Gene3D" id="4.10.280.10">
    <property type="entry name" value="Helix-loop-helix DNA-binding domain"/>
    <property type="match status" value="1"/>
</dbReference>
<dbReference type="SMART" id="SM00353">
    <property type="entry name" value="HLH"/>
    <property type="match status" value="1"/>
</dbReference>
<accession>A0A9E7FW45</accession>
<evidence type="ECO:0000256" key="3">
    <source>
        <dbReference type="ARBA" id="ARBA00023125"/>
    </source>
</evidence>
<dbReference type="AlphaFoldDB" id="A0A9E7FW45"/>
<keyword evidence="7" id="KW-1185">Reference proteome</keyword>
<evidence type="ECO:0000259" key="5">
    <source>
        <dbReference type="PROSITE" id="PS50888"/>
    </source>
</evidence>
<dbReference type="SUPFAM" id="SSF55021">
    <property type="entry name" value="ACT-like"/>
    <property type="match status" value="1"/>
</dbReference>
<dbReference type="PANTHER" id="PTHR45844">
    <property type="entry name" value="TRANSCRIPTION FACTOR BHLH30"/>
    <property type="match status" value="1"/>
</dbReference>
<dbReference type="OrthoDB" id="71302at2759"/>
<evidence type="ECO:0000256" key="1">
    <source>
        <dbReference type="ARBA" id="ARBA00005510"/>
    </source>
</evidence>
<dbReference type="InterPro" id="IPR045865">
    <property type="entry name" value="ACT-like_dom_sf"/>
</dbReference>
<keyword evidence="2" id="KW-0805">Transcription regulation</keyword>
<evidence type="ECO:0000313" key="7">
    <source>
        <dbReference type="Proteomes" id="UP001055439"/>
    </source>
</evidence>
<dbReference type="GO" id="GO:0003700">
    <property type="term" value="F:DNA-binding transcription factor activity"/>
    <property type="evidence" value="ECO:0007669"/>
    <property type="project" value="InterPro"/>
</dbReference>
<sequence length="229" mass="25343">MAECFASSSWCEEGSSCSSLVAPLLLPLPGEAKPAPEGRDLAALRIHSEAERRRRERINAHLSTLRRMIPNSTKMDKASLLGRVVDHLKDLKRRALDVGRDVAIPAEVNEVDVEFDAGHQHAFPEEDDDDDDDKLRIKASVCCDDRPDLLEELGDAFRRLGLRAVRADMITLGGRSRNVFVLFSKDGDGSVCLSSLRRSIRETLGRVASSGALQSNAYVGRRHKAMRSH</sequence>
<dbReference type="Proteomes" id="UP001055439">
    <property type="component" value="Chromosome 5"/>
</dbReference>
<name>A0A9E7FW45_9LILI</name>